<dbReference type="EMBL" id="HBFQ01004853">
    <property type="protein sequence ID" value="CAD8829021.1"/>
    <property type="molecule type" value="Transcribed_RNA"/>
</dbReference>
<protein>
    <submittedName>
        <fullName evidence="4">Uncharacterized protein</fullName>
    </submittedName>
</protein>
<feature type="region of interest" description="Disordered" evidence="2">
    <location>
        <begin position="1"/>
        <end position="51"/>
    </location>
</feature>
<feature type="region of interest" description="Disordered" evidence="2">
    <location>
        <begin position="906"/>
        <end position="950"/>
    </location>
</feature>
<keyword evidence="1" id="KW-0175">Coiled coil</keyword>
<evidence type="ECO:0000256" key="1">
    <source>
        <dbReference type="SAM" id="Coils"/>
    </source>
</evidence>
<evidence type="ECO:0000313" key="4">
    <source>
        <dbReference type="EMBL" id="CAD8829022.1"/>
    </source>
</evidence>
<name>A0A6T8SH78_NOCSC</name>
<proteinExistence type="predicted"/>
<dbReference type="EMBL" id="HBFQ01004854">
    <property type="protein sequence ID" value="CAD8829022.1"/>
    <property type="molecule type" value="Transcribed_RNA"/>
</dbReference>
<evidence type="ECO:0000256" key="2">
    <source>
        <dbReference type="SAM" id="MobiDB-lite"/>
    </source>
</evidence>
<sequence>MHTLSPALRTGSWTGSAPGSLRLDDRSCSRSRLSSADIPQAPKQAQNDSTRIAEEARELRRVLDSTGFSELDFRQRLEVEARHQHSAIEADRDLRMKEFAETHSVLEVTRSRLSTLEGTAEMHSNQLKGMGSVAEQLQLQQERLDSLERSLMFSDKERNHRLELVQLRLTDELSISATALEVKAQEIMHMTKYAMEQMEVRLRDEFRGVSHHTGGLQEVHQSIEGLEHRFREAHAEHVANHHDIRNSLSSTIEAQVREMMCDHSVDFDTKHRDLGQRLQAGVDAVESKMLDEVHRVSREGDLKLEKVHASLRSHVDGSGAKLLDELSRLSREQESKQREYPIHVKCSLETLQSNVMKELDHAQINFDVKMETMGKALEAKLRDEIGEAGNVSNEKHTEHKHAVEALRDGLTEEITRLSKDLENKHDSIAQVYDARCRDITSEIHASRSTLESLLAEELSRLSSEKHTQAEAVEVLNAKVNDVDAKYEKDCVLLSADLRSVEGKLRDEIAAHIQNSAAQKKDIDDSISQQIDVLAVKIQHDLSSSLTECGYETLEERVMDRLGDQDARIEKQRLHQMGYLEGMSVTLRQEHAAEVACQQDTKHEETLEKCRAAVEQFAASLRDEFFHNRQDQVEKLAEARKDFASTVQELETNLRSDLSRLSTETHSEILSNHNRVQHVLSVMDSLETNFRDVSEAAVTTGIAPLREELARQAEKCNGETEKLSAAIDGMNTRHSEAVSRLSRDNDMKFAEQHSAVQSLDALLLSLRHEQSRMSNAVDSQHAEFREVHLSGLAQLREDLERAVSHLQVKHEQVLIHSTNNMEATDRKMQRVHDMGVEISHLRDEVLRTSNDVMGKHEQALDHTTASIEALDRKISDEIRQRILEGSADREERNREFADLCAAVQSVRSHLSQTPRNTSPTRRPSQSKSILTASTSSFSRPSPHDLSTTFSSRTSSLILGNPSLSKLYGLGS</sequence>
<dbReference type="AlphaFoldDB" id="A0A6T8SH78"/>
<organism evidence="4">
    <name type="scientific">Noctiluca scintillans</name>
    <name type="common">Sea sparkle</name>
    <name type="synonym">Red tide dinoflagellate</name>
    <dbReference type="NCBI Taxonomy" id="2966"/>
    <lineage>
        <taxon>Eukaryota</taxon>
        <taxon>Sar</taxon>
        <taxon>Alveolata</taxon>
        <taxon>Dinophyceae</taxon>
        <taxon>Noctilucales</taxon>
        <taxon>Noctilucaceae</taxon>
        <taxon>Noctiluca</taxon>
    </lineage>
</organism>
<accession>A0A6T8SH78</accession>
<gene>
    <name evidence="3" type="ORF">NSCI0253_LOCUS3367</name>
    <name evidence="4" type="ORF">NSCI0253_LOCUS3368</name>
</gene>
<reference evidence="4" key="1">
    <citation type="submission" date="2021-01" db="EMBL/GenBank/DDBJ databases">
        <authorList>
            <person name="Corre E."/>
            <person name="Pelletier E."/>
            <person name="Niang G."/>
            <person name="Scheremetjew M."/>
            <person name="Finn R."/>
            <person name="Kale V."/>
            <person name="Holt S."/>
            <person name="Cochrane G."/>
            <person name="Meng A."/>
            <person name="Brown T."/>
            <person name="Cohen L."/>
        </authorList>
    </citation>
    <scope>NUCLEOTIDE SEQUENCE</scope>
</reference>
<feature type="compositionally biased region" description="Polar residues" evidence="2">
    <location>
        <begin position="906"/>
        <end position="938"/>
    </location>
</feature>
<evidence type="ECO:0000313" key="3">
    <source>
        <dbReference type="EMBL" id="CAD8829021.1"/>
    </source>
</evidence>
<feature type="coiled-coil region" evidence="1">
    <location>
        <begin position="130"/>
        <end position="157"/>
    </location>
</feature>